<dbReference type="PANTHER" id="PTHR46459">
    <property type="entry name" value="E1A-BINDING PROTEIN P400-RELATED"/>
    <property type="match status" value="1"/>
</dbReference>
<gene>
    <name evidence="6" type="ORF">MHI_LOCUS895822</name>
</gene>
<dbReference type="SUPFAM" id="SSF46689">
    <property type="entry name" value="Homeodomain-like"/>
    <property type="match status" value="1"/>
</dbReference>
<organism evidence="6 7">
    <name type="scientific">Heterotrigona itama</name>
    <dbReference type="NCBI Taxonomy" id="395501"/>
    <lineage>
        <taxon>Eukaryota</taxon>
        <taxon>Metazoa</taxon>
        <taxon>Ecdysozoa</taxon>
        <taxon>Arthropoda</taxon>
        <taxon>Hexapoda</taxon>
        <taxon>Insecta</taxon>
        <taxon>Pterygota</taxon>
        <taxon>Neoptera</taxon>
        <taxon>Endopterygota</taxon>
        <taxon>Hymenoptera</taxon>
        <taxon>Apocrita</taxon>
        <taxon>Aculeata</taxon>
        <taxon>Apoidea</taxon>
        <taxon>Anthophila</taxon>
        <taxon>Apidae</taxon>
        <taxon>Heterotrigona</taxon>
    </lineage>
</organism>
<feature type="domain" description="Myb-like" evidence="5">
    <location>
        <begin position="84"/>
        <end position="145"/>
    </location>
</feature>
<dbReference type="OrthoDB" id="372624at2759"/>
<dbReference type="PROSITE" id="PS50090">
    <property type="entry name" value="MYB_LIKE"/>
    <property type="match status" value="1"/>
</dbReference>
<dbReference type="EMBL" id="CAJDYZ010011793">
    <property type="protein sequence ID" value="CAD1480075.1"/>
    <property type="molecule type" value="Genomic_DNA"/>
</dbReference>
<feature type="compositionally biased region" description="Low complexity" evidence="4">
    <location>
        <begin position="721"/>
        <end position="741"/>
    </location>
</feature>
<evidence type="ECO:0000256" key="3">
    <source>
        <dbReference type="ARBA" id="ARBA00023204"/>
    </source>
</evidence>
<evidence type="ECO:0000313" key="6">
    <source>
        <dbReference type="EMBL" id="CAD1480075.1"/>
    </source>
</evidence>
<sequence length="741" mass="80629">MWCPPTPPTTDNDVYIDYSLGFLYENTPMSEAQLPPIYIKKEHKRSRIEAGINDRDVRPSIPLPGIKPSHMSKSSTDQEHVLDWMIHEDWALLQAIQIYQGLPLNLMILSPGHTPNWDLVADIVNNTSRIYRSPKQCRSRYESVIVPREEGKLLYDTTPKKQKKQKGVYKMPQVSEQQSKTNRPMKTSQLYNQDKNHSFTLMCCQRFDTIKSVSNKRTPTVKPLLVNPLMKNPTNAAVLAECGIQYDNPLAPIEVATRRADRIAKEKLKHAVLSAEQQQQVAARLLQQQQQQQQVQQQQQQIKLQQQQQAQQNTTSPQVHQLTQVATTVTTGLTTMKTITTITNVTTGGTTIATSTVKARSGGTLSMQDARTTPTVVSVGNLQAAQRIATASLVSAAQSSPAVTQKGIGVTVATTAGNKTLTAAQLQYYRQQQVLLRQQQLKVLQAQAAANGQKVSVAVSAAAAQQRATLMKQNITAGTAAQASVGKQTIARTVSETEMAALIKRQALQQQAKAVAQVQVPAQAGLTPAQIFAQAGLQVQHAGTSAGGTPVATLVKTANVASVRTATPQQIRQLALHPQIITQRKLPAQKVAQLTQVAAKTGVQTQLIVQQKSLPATMTVQQIQQVMKHVQPSAMQQFTHVSTGQAVSQPGQVVLAKSPLQTRVIPVASAALKQTIQVMTASSAQLRQAAPAQGKPVVTATRGSPGPSQVKLQTLAHPIHPQQVQQQQQQQQSQTQPDTQP</sequence>
<evidence type="ECO:0000256" key="2">
    <source>
        <dbReference type="ARBA" id="ARBA00022763"/>
    </source>
</evidence>
<proteinExistence type="predicted"/>
<protein>
    <recommendedName>
        <fullName evidence="5">Myb-like domain-containing protein</fullName>
    </recommendedName>
</protein>
<keyword evidence="3" id="KW-0234">DNA repair</keyword>
<dbReference type="CDD" id="cd00167">
    <property type="entry name" value="SANT"/>
    <property type="match status" value="1"/>
</dbReference>
<keyword evidence="7" id="KW-1185">Reference proteome</keyword>
<reference evidence="6" key="1">
    <citation type="submission" date="2020-07" db="EMBL/GenBank/DDBJ databases">
        <authorList>
            <person name="Nazaruddin N."/>
        </authorList>
    </citation>
    <scope>NUCLEOTIDE SEQUENCE</scope>
</reference>
<evidence type="ECO:0000256" key="4">
    <source>
        <dbReference type="SAM" id="MobiDB-lite"/>
    </source>
</evidence>
<dbReference type="GO" id="GO:0006281">
    <property type="term" value="P:DNA repair"/>
    <property type="evidence" value="ECO:0007669"/>
    <property type="project" value="UniProtKB-KW"/>
</dbReference>
<dbReference type="InterPro" id="IPR001005">
    <property type="entry name" value="SANT/Myb"/>
</dbReference>
<dbReference type="Gene3D" id="1.10.10.60">
    <property type="entry name" value="Homeodomain-like"/>
    <property type="match status" value="1"/>
</dbReference>
<dbReference type="Proteomes" id="UP000752696">
    <property type="component" value="Unassembled WGS sequence"/>
</dbReference>
<feature type="non-terminal residue" evidence="6">
    <location>
        <position position="741"/>
    </location>
</feature>
<name>A0A6V7HK44_9HYME</name>
<accession>A0A6V7HK44</accession>
<comment type="caution">
    <text evidence="6">The sequence shown here is derived from an EMBL/GenBank/DDBJ whole genome shotgun (WGS) entry which is preliminary data.</text>
</comment>
<comment type="subcellular location">
    <subcellularLocation>
        <location evidence="1">Nucleus</location>
    </subcellularLocation>
</comment>
<evidence type="ECO:0000256" key="1">
    <source>
        <dbReference type="ARBA" id="ARBA00004123"/>
    </source>
</evidence>
<evidence type="ECO:0000313" key="7">
    <source>
        <dbReference type="Proteomes" id="UP000752696"/>
    </source>
</evidence>
<evidence type="ECO:0000259" key="5">
    <source>
        <dbReference type="PROSITE" id="PS50090"/>
    </source>
</evidence>
<feature type="compositionally biased region" description="Polar residues" evidence="4">
    <location>
        <begin position="174"/>
        <end position="185"/>
    </location>
</feature>
<dbReference type="GO" id="GO:0003682">
    <property type="term" value="F:chromatin binding"/>
    <property type="evidence" value="ECO:0007669"/>
    <property type="project" value="TreeGrafter"/>
</dbReference>
<keyword evidence="2" id="KW-0227">DNA damage</keyword>
<dbReference type="PANTHER" id="PTHR46459:SF1">
    <property type="entry name" value="E1A-BINDING PROTEIN P400"/>
    <property type="match status" value="1"/>
</dbReference>
<dbReference type="AlphaFoldDB" id="A0A6V7HK44"/>
<dbReference type="GO" id="GO:0035267">
    <property type="term" value="C:NuA4 histone acetyltransferase complex"/>
    <property type="evidence" value="ECO:0007669"/>
    <property type="project" value="TreeGrafter"/>
</dbReference>
<dbReference type="GO" id="GO:0000812">
    <property type="term" value="C:Swr1 complex"/>
    <property type="evidence" value="ECO:0007669"/>
    <property type="project" value="TreeGrafter"/>
</dbReference>
<feature type="region of interest" description="Disordered" evidence="4">
    <location>
        <begin position="161"/>
        <end position="185"/>
    </location>
</feature>
<feature type="region of interest" description="Disordered" evidence="4">
    <location>
        <begin position="687"/>
        <end position="741"/>
    </location>
</feature>
<dbReference type="InterPro" id="IPR009057">
    <property type="entry name" value="Homeodomain-like_sf"/>
</dbReference>